<accession>A0ACB8V6H1</accession>
<comment type="caution">
    <text evidence="1">The sequence shown here is derived from an EMBL/GenBank/DDBJ whole genome shotgun (WGS) entry which is preliminary data.</text>
</comment>
<dbReference type="EMBL" id="CM041554">
    <property type="protein sequence ID" value="KAI3351104.1"/>
    <property type="molecule type" value="Genomic_DNA"/>
</dbReference>
<dbReference type="Proteomes" id="UP000831701">
    <property type="component" value="Chromosome 24"/>
</dbReference>
<proteinExistence type="predicted"/>
<sequence length="618" mass="70029">MEELAALTRLQREYRECSLMHFTETWLNHLTLDSLVQLDGFHLVRADRNTRESGKKKDGGIALFVNDRWCNPGHIHVKEQRCTRDIELLAVSIRPYYLPREFSHVITITTYIPPSADVDAACELLHSVVAQLQTEHPQAFLLITGDFNHASLSATLPNFHQYVNCCTRDNKTLDLLSANTAGAYSSSPLPPLGRSDHNLVHLRPVYTPMVKRQPPNKRRVKQWSEEASDALRDCFDTTDWEVLCGPHEQDIDSLTDCITDYINFCVETTVPTKRVWCFSNNKPWVTPDLRALLQEKRMAFQSGDRDELRRVQRDLKRKIKECKASYRRKMEDHLQQNNARGRKHQRTSNYTVVQGPTVSDSVRPGDLMTLQCSVLSDSENKTCPGDHNVFWFKTGSDKSHPNIIKSDVNRPDECDKRFDTQKSCIYRFSKNISSSDAGTYYCAVATCGEILFGNGTKVEIEEPTNLEFIALQPPPSYSHKPNTSKKEDTSLLPPSHHPRRPTAAQVCGELRRLRPSKAAGPDGVSPRLLKACARELGHPLQRIFNLSLGQGRVPQLWKTSCIIPVPKKPKHPGELNDFRPVTLTSHVMKTMDHHLRPQTHHALDPLQFALPGEDGSGG</sequence>
<protein>
    <submittedName>
        <fullName evidence="1">Uncharacterized protein</fullName>
    </submittedName>
</protein>
<keyword evidence="2" id="KW-1185">Reference proteome</keyword>
<gene>
    <name evidence="1" type="ORF">L3Q82_005674</name>
</gene>
<reference evidence="1" key="1">
    <citation type="submission" date="2022-04" db="EMBL/GenBank/DDBJ databases">
        <title>Jade perch genome.</title>
        <authorList>
            <person name="Chao B."/>
        </authorList>
    </citation>
    <scope>NUCLEOTIDE SEQUENCE</scope>
    <source>
        <strain evidence="1">CB-2022</strain>
    </source>
</reference>
<evidence type="ECO:0000313" key="2">
    <source>
        <dbReference type="Proteomes" id="UP000831701"/>
    </source>
</evidence>
<organism evidence="1 2">
    <name type="scientific">Scortum barcoo</name>
    <name type="common">barcoo grunter</name>
    <dbReference type="NCBI Taxonomy" id="214431"/>
    <lineage>
        <taxon>Eukaryota</taxon>
        <taxon>Metazoa</taxon>
        <taxon>Chordata</taxon>
        <taxon>Craniata</taxon>
        <taxon>Vertebrata</taxon>
        <taxon>Euteleostomi</taxon>
        <taxon>Actinopterygii</taxon>
        <taxon>Neopterygii</taxon>
        <taxon>Teleostei</taxon>
        <taxon>Neoteleostei</taxon>
        <taxon>Acanthomorphata</taxon>
        <taxon>Eupercaria</taxon>
        <taxon>Centrarchiformes</taxon>
        <taxon>Terapontoidei</taxon>
        <taxon>Terapontidae</taxon>
        <taxon>Scortum</taxon>
    </lineage>
</organism>
<name>A0ACB8V6H1_9TELE</name>
<evidence type="ECO:0000313" key="1">
    <source>
        <dbReference type="EMBL" id="KAI3351104.1"/>
    </source>
</evidence>